<evidence type="ECO:0000313" key="25">
    <source>
        <dbReference type="Proteomes" id="UP000682733"/>
    </source>
</evidence>
<comment type="subcellular location">
    <subcellularLocation>
        <location evidence="1 22">Endoplasmic reticulum membrane</location>
        <topology evidence="1 22">Multi-pass membrane protein</topology>
    </subcellularLocation>
</comment>
<comment type="catalytic activity">
    <reaction evidence="21">
        <text>1-(1Z-octadecenyl)-2-(5Z,8Z,11Z,14Z- eicosatetraenoyl)-sn-glycero-3-phosphoethanolamine + L-serine = 1-(1Z-octadecenyl)-2-(5Z,8Z,11Z,14Z-eicosatetraenoyl)-sn-glycero-3-phospho-L-serine + ethanolamine</text>
        <dbReference type="Rhea" id="RHEA:41604"/>
        <dbReference type="ChEBI" id="CHEBI:33384"/>
        <dbReference type="ChEBI" id="CHEBI:57603"/>
        <dbReference type="ChEBI" id="CHEBI:78342"/>
        <dbReference type="ChEBI" id="CHEBI:78343"/>
    </reaction>
    <physiologicalReaction direction="left-to-right" evidence="21">
        <dbReference type="Rhea" id="RHEA:41605"/>
    </physiologicalReaction>
</comment>
<dbReference type="EMBL" id="CAJOBA010002614">
    <property type="protein sequence ID" value="CAF3652516.1"/>
    <property type="molecule type" value="Genomic_DNA"/>
</dbReference>
<comment type="catalytic activity">
    <reaction evidence="15">
        <text>1-hexadecanoyl-2-(4Z,7Z,10Z,13Z,16Z,19Z-docosahexaenoyl)-sn-glycero-3-phosphoethanolamine + L-serine = 1-hexadecanoyl-2-(4Z,7Z,10Z,13Z,16Z,19Z-docosahexaenoyl)-sn-glycero-3-phosphoserine + ethanolamine</text>
        <dbReference type="Rhea" id="RHEA:41488"/>
        <dbReference type="ChEBI" id="CHEBI:33384"/>
        <dbReference type="ChEBI" id="CHEBI:57603"/>
        <dbReference type="ChEBI" id="CHEBI:78261"/>
        <dbReference type="ChEBI" id="CHEBI:78262"/>
    </reaction>
    <physiologicalReaction direction="left-to-right" evidence="15">
        <dbReference type="Rhea" id="RHEA:41489"/>
    </physiologicalReaction>
</comment>
<dbReference type="GO" id="GO:0106245">
    <property type="term" value="F:L-serine-phosphatidylethanolamine phosphatidyltransferase activity"/>
    <property type="evidence" value="ECO:0007669"/>
    <property type="project" value="UniProtKB-UniRule"/>
</dbReference>
<evidence type="ECO:0000256" key="9">
    <source>
        <dbReference type="ARBA" id="ARBA00022989"/>
    </source>
</evidence>
<dbReference type="Proteomes" id="UP000682733">
    <property type="component" value="Unassembled WGS sequence"/>
</dbReference>
<evidence type="ECO:0000256" key="22">
    <source>
        <dbReference type="RuleBase" id="RU368094"/>
    </source>
</evidence>
<comment type="function">
    <text evidence="22">Catalyzes a base-exchange reaction in which the polar head group of phosphatidylethanolamine (PE) is replaced by L-serine.</text>
</comment>
<dbReference type="EC" id="2.7.8.29" evidence="22"/>
<evidence type="ECO:0000256" key="7">
    <source>
        <dbReference type="ARBA" id="ARBA00022692"/>
    </source>
</evidence>
<proteinExistence type="inferred from homology"/>
<gene>
    <name evidence="23" type="ORF">OVA965_LOCUS7964</name>
    <name evidence="24" type="ORF">TMI583_LOCUS7960</name>
</gene>
<comment type="catalytic activity">
    <reaction evidence="16">
        <text>1-(1Z-octadecenyl)-2-(9Z-octadecenoyl)-sn-glycero-3-phosphoethanolamine + L-serine = 1-(1Z-octadecenyl)-2-(9Z-octadecenoyl)-sn-glycero-3-phospho-L-serine + ethanolamine</text>
        <dbReference type="Rhea" id="RHEA:41600"/>
        <dbReference type="ChEBI" id="CHEBI:33384"/>
        <dbReference type="ChEBI" id="CHEBI:57603"/>
        <dbReference type="ChEBI" id="CHEBI:78340"/>
        <dbReference type="ChEBI" id="CHEBI:78341"/>
    </reaction>
    <physiologicalReaction direction="left-to-right" evidence="16">
        <dbReference type="Rhea" id="RHEA:41601"/>
    </physiologicalReaction>
</comment>
<accession>A0A8S2HIH8</accession>
<dbReference type="GO" id="GO:0005789">
    <property type="term" value="C:endoplasmic reticulum membrane"/>
    <property type="evidence" value="ECO:0007669"/>
    <property type="project" value="UniProtKB-SubCell"/>
</dbReference>
<evidence type="ECO:0000256" key="20">
    <source>
        <dbReference type="ARBA" id="ARBA00036644"/>
    </source>
</evidence>
<comment type="caution">
    <text evidence="24">The sequence shown here is derived from an EMBL/GenBank/DDBJ whole genome shotgun (WGS) entry which is preliminary data.</text>
</comment>
<protein>
    <recommendedName>
        <fullName evidence="22">Phosphatidylserine synthase</fullName>
        <ecNumber evidence="22">2.7.8.29</ecNumber>
    </recommendedName>
    <alternativeName>
        <fullName evidence="22">Serine-exchange enzyme</fullName>
    </alternativeName>
</protein>
<comment type="pathway">
    <text evidence="3">Lipid metabolism.</text>
</comment>
<keyword evidence="12 22" id="KW-0594">Phospholipid biosynthesis</keyword>
<comment type="catalytic activity">
    <reaction evidence="20">
        <text>1-octadecanoyl-2-(9Z-octadecenoyl)-sn-glycero-3-phosphoethanolamine + L-serine = 1-octadecanoyl-2-(9Z-octadecenoyl)-sn-glycero-3-phospho-L-serine + ethanolamine</text>
        <dbReference type="Rhea" id="RHEA:40795"/>
        <dbReference type="ChEBI" id="CHEBI:33384"/>
        <dbReference type="ChEBI" id="CHEBI:57603"/>
        <dbReference type="ChEBI" id="CHEBI:75038"/>
        <dbReference type="ChEBI" id="CHEBI:78260"/>
    </reaction>
    <physiologicalReaction direction="left-to-right" evidence="20">
        <dbReference type="Rhea" id="RHEA:40796"/>
    </physiologicalReaction>
</comment>
<comment type="caution">
    <text evidence="22">Lacks conserved residue(s) required for the propagation of feature annotation.</text>
</comment>
<keyword evidence="13 22" id="KW-1208">Phospholipid metabolism</keyword>
<feature type="transmembrane region" description="Helical" evidence="22">
    <location>
        <begin position="255"/>
        <end position="272"/>
    </location>
</feature>
<dbReference type="Pfam" id="PF03034">
    <property type="entry name" value="PSS"/>
    <property type="match status" value="1"/>
</dbReference>
<evidence type="ECO:0000256" key="1">
    <source>
        <dbReference type="ARBA" id="ARBA00004477"/>
    </source>
</evidence>
<comment type="catalytic activity">
    <reaction evidence="17">
        <text>1-octadecanoyl-2-(5Z,8Z,11Z,14Z)-eicosatetraenoyl-sn-glycero-3-phosphoethanolamine + L-serine = 1-octadecanoyl-2-(5Z,8Z,11Z,14Z)-eicosatetraenoyl-sn-glycero-3-phosphoserine + ethanolamine</text>
        <dbReference type="Rhea" id="RHEA:41500"/>
        <dbReference type="ChEBI" id="CHEBI:33384"/>
        <dbReference type="ChEBI" id="CHEBI:57603"/>
        <dbReference type="ChEBI" id="CHEBI:78268"/>
        <dbReference type="ChEBI" id="CHEBI:78269"/>
    </reaction>
    <physiologicalReaction direction="left-to-right" evidence="17">
        <dbReference type="Rhea" id="RHEA:41501"/>
    </physiologicalReaction>
</comment>
<keyword evidence="6 22" id="KW-0808">Transferase</keyword>
<evidence type="ECO:0000256" key="10">
    <source>
        <dbReference type="ARBA" id="ARBA00023098"/>
    </source>
</evidence>
<sequence>LSIAYVFYIALLDKHNEYNTKRTSLVYSVVFLLSGIVLTPDGPLVRPHPAFWRLILCLSVLYEIVLIYILFQTIDGVRQLLTDIDSSLNRPLPEKDYGYGCEIYDWNHPQDPFHFVKALILRDHWLCVVTLIGFEISEYSLEHQLPNFGECWWHHWILDALLCNACGIYMGIKTCKYLRIELHNRRGMWKTRTVRGKFMCVLNHVTLQDWMEFDWHPPAAFGCWLGTIYLVILLLLGHIVTFYLKLIFWIPLDRFLFVGRFIFTLFASIVAIREGYEYLSDISHSKNFGNQLWLLTVITITERLIVLKFDWATITKPLLFHISILWLTIIY</sequence>
<comment type="catalytic activity">
    <reaction evidence="18">
        <text>1-octadecanoyl-2-(4Z,7Z,10Z,13Z,16Z,19Z-docosahexaenoyl)-sn-glycero-3-phosphoethanolamine + L-serine = 1-octadecanoyl-2-(4Z,7Z,10Z,13Z,16Z,19Z-docosahexaenoyl)-sn-glycero-3-phosphoserine + ethanolamine</text>
        <dbReference type="Rhea" id="RHEA:41492"/>
        <dbReference type="ChEBI" id="CHEBI:33384"/>
        <dbReference type="ChEBI" id="CHEBI:57603"/>
        <dbReference type="ChEBI" id="CHEBI:78265"/>
        <dbReference type="ChEBI" id="CHEBI:78266"/>
    </reaction>
    <physiologicalReaction direction="left-to-right" evidence="18">
        <dbReference type="Rhea" id="RHEA:41493"/>
    </physiologicalReaction>
</comment>
<evidence type="ECO:0000313" key="24">
    <source>
        <dbReference type="EMBL" id="CAF3652516.1"/>
    </source>
</evidence>
<keyword evidence="5 22" id="KW-0444">Lipid biosynthesis</keyword>
<comment type="similarity">
    <text evidence="4 22">Belongs to the phosphatidyl serine synthase family.</text>
</comment>
<evidence type="ECO:0000256" key="14">
    <source>
        <dbReference type="ARBA" id="ARBA00035767"/>
    </source>
</evidence>
<evidence type="ECO:0000256" key="19">
    <source>
        <dbReference type="ARBA" id="ARBA00036623"/>
    </source>
</evidence>
<evidence type="ECO:0000256" key="11">
    <source>
        <dbReference type="ARBA" id="ARBA00023136"/>
    </source>
</evidence>
<evidence type="ECO:0000256" key="8">
    <source>
        <dbReference type="ARBA" id="ARBA00022824"/>
    </source>
</evidence>
<evidence type="ECO:0000256" key="17">
    <source>
        <dbReference type="ARBA" id="ARBA00035955"/>
    </source>
</evidence>
<evidence type="ECO:0000256" key="2">
    <source>
        <dbReference type="ARBA" id="ARBA00004916"/>
    </source>
</evidence>
<evidence type="ECO:0000256" key="21">
    <source>
        <dbReference type="ARBA" id="ARBA00036733"/>
    </source>
</evidence>
<keyword evidence="9 22" id="KW-1133">Transmembrane helix</keyword>
<evidence type="ECO:0000256" key="5">
    <source>
        <dbReference type="ARBA" id="ARBA00022516"/>
    </source>
</evidence>
<feature type="non-terminal residue" evidence="24">
    <location>
        <position position="1"/>
    </location>
</feature>
<evidence type="ECO:0000256" key="12">
    <source>
        <dbReference type="ARBA" id="ARBA00023209"/>
    </source>
</evidence>
<evidence type="ECO:0000313" key="23">
    <source>
        <dbReference type="EMBL" id="CAF0867688.1"/>
    </source>
</evidence>
<dbReference type="PANTHER" id="PTHR15362:SF7">
    <property type="entry name" value="PHOSPHATIDYLSERINE SYNTHASE 2"/>
    <property type="match status" value="1"/>
</dbReference>
<feature type="transmembrane region" description="Helical" evidence="22">
    <location>
        <begin position="292"/>
        <end position="311"/>
    </location>
</feature>
<keyword evidence="10 22" id="KW-0443">Lipid metabolism</keyword>
<dbReference type="PANTHER" id="PTHR15362">
    <property type="entry name" value="PHOSPHATIDYLINOSITOL SYNTHASE"/>
    <property type="match status" value="1"/>
</dbReference>
<comment type="pathway">
    <text evidence="2 22">Phospholipid metabolism; phosphatidylserine biosynthesis.</text>
</comment>
<comment type="catalytic activity">
    <reaction evidence="22">
        <text>a 1,2-diacyl-sn-glycero-3-phosphoethanolamine + L-serine = a 1,2-diacyl-sn-glycero-3-phospho-L-serine + ethanolamine</text>
        <dbReference type="Rhea" id="RHEA:27606"/>
        <dbReference type="ChEBI" id="CHEBI:33384"/>
        <dbReference type="ChEBI" id="CHEBI:57262"/>
        <dbReference type="ChEBI" id="CHEBI:57603"/>
        <dbReference type="ChEBI" id="CHEBI:64612"/>
        <dbReference type="EC" id="2.7.8.29"/>
    </reaction>
</comment>
<evidence type="ECO:0000256" key="18">
    <source>
        <dbReference type="ARBA" id="ARBA00036428"/>
    </source>
</evidence>
<name>A0A8S2HIH8_9BILA</name>
<feature type="transmembrane region" description="Helical" evidence="22">
    <location>
        <begin position="24"/>
        <end position="44"/>
    </location>
</feature>
<evidence type="ECO:0000256" key="16">
    <source>
        <dbReference type="ARBA" id="ARBA00035875"/>
    </source>
</evidence>
<dbReference type="AlphaFoldDB" id="A0A8S2HIH8"/>
<feature type="transmembrane region" description="Helical" evidence="22">
    <location>
        <begin position="219"/>
        <end position="243"/>
    </location>
</feature>
<evidence type="ECO:0000256" key="6">
    <source>
        <dbReference type="ARBA" id="ARBA00022679"/>
    </source>
</evidence>
<evidence type="ECO:0000256" key="3">
    <source>
        <dbReference type="ARBA" id="ARBA00005189"/>
    </source>
</evidence>
<dbReference type="GO" id="GO:0006659">
    <property type="term" value="P:phosphatidylserine biosynthetic process"/>
    <property type="evidence" value="ECO:0007669"/>
    <property type="project" value="UniProtKB-UniRule"/>
</dbReference>
<keyword evidence="7 22" id="KW-0812">Transmembrane</keyword>
<keyword evidence="8 22" id="KW-0256">Endoplasmic reticulum</keyword>
<dbReference type="EMBL" id="CAJNOK010002613">
    <property type="protein sequence ID" value="CAF0867688.1"/>
    <property type="molecule type" value="Genomic_DNA"/>
</dbReference>
<evidence type="ECO:0000256" key="15">
    <source>
        <dbReference type="ARBA" id="ARBA00035833"/>
    </source>
</evidence>
<comment type="catalytic activity">
    <reaction evidence="14">
        <text>1-hexadecanoyl-2-(9Z-octadecenoyl)-sn-glycero-3-phosphoethanolamine + L-serine = 1-hexadecanoyl-2-(9Z-octadecenoyl)-sn-glycero-3-phospho-L-serine + ethanolamine</text>
        <dbReference type="Rhea" id="RHEA:41484"/>
        <dbReference type="ChEBI" id="CHEBI:33384"/>
        <dbReference type="ChEBI" id="CHEBI:57603"/>
        <dbReference type="ChEBI" id="CHEBI:73007"/>
        <dbReference type="ChEBI" id="CHEBI:75029"/>
    </reaction>
    <physiologicalReaction direction="left-to-right" evidence="14">
        <dbReference type="Rhea" id="RHEA:41485"/>
    </physiologicalReaction>
</comment>
<evidence type="ECO:0000256" key="4">
    <source>
        <dbReference type="ARBA" id="ARBA00008671"/>
    </source>
</evidence>
<reference evidence="24" key="1">
    <citation type="submission" date="2021-02" db="EMBL/GenBank/DDBJ databases">
        <authorList>
            <person name="Nowell W R."/>
        </authorList>
    </citation>
    <scope>NUCLEOTIDE SEQUENCE</scope>
</reference>
<feature type="transmembrane region" description="Helical" evidence="22">
    <location>
        <begin position="50"/>
        <end position="71"/>
    </location>
</feature>
<keyword evidence="11 22" id="KW-0472">Membrane</keyword>
<organism evidence="24 25">
    <name type="scientific">Didymodactylos carnosus</name>
    <dbReference type="NCBI Taxonomy" id="1234261"/>
    <lineage>
        <taxon>Eukaryota</taxon>
        <taxon>Metazoa</taxon>
        <taxon>Spiralia</taxon>
        <taxon>Gnathifera</taxon>
        <taxon>Rotifera</taxon>
        <taxon>Eurotatoria</taxon>
        <taxon>Bdelloidea</taxon>
        <taxon>Philodinida</taxon>
        <taxon>Philodinidae</taxon>
        <taxon>Didymodactylos</taxon>
    </lineage>
</organism>
<dbReference type="Proteomes" id="UP000677228">
    <property type="component" value="Unassembled WGS sequence"/>
</dbReference>
<dbReference type="InterPro" id="IPR004277">
    <property type="entry name" value="PSS"/>
</dbReference>
<evidence type="ECO:0000256" key="13">
    <source>
        <dbReference type="ARBA" id="ARBA00023264"/>
    </source>
</evidence>
<comment type="catalytic activity">
    <reaction evidence="19">
        <text>1-(1Z-octadecenyl)-2-(4Z,7Z,10Z,13Z,16Z,19Z-docosahexaenoyl)-sn-glycero-3-phosphoethanolamine + L-serine = 1-(1Z-octadecenyl)-2-(4Z,7Z,10Z,13Z,16Z,19Z-docosahexaenoyl)-sn-glycero-3-phospho-L-serine + ethanolamine</text>
        <dbReference type="Rhea" id="RHEA:41496"/>
        <dbReference type="ChEBI" id="CHEBI:33384"/>
        <dbReference type="ChEBI" id="CHEBI:57603"/>
        <dbReference type="ChEBI" id="CHEBI:78263"/>
        <dbReference type="ChEBI" id="CHEBI:78264"/>
    </reaction>
    <physiologicalReaction direction="left-to-right" evidence="19">
        <dbReference type="Rhea" id="RHEA:41497"/>
    </physiologicalReaction>
</comment>